<proteinExistence type="predicted"/>
<dbReference type="AlphaFoldDB" id="X0WL82"/>
<name>X0WL82_9ZZZZ</name>
<evidence type="ECO:0008006" key="2">
    <source>
        <dbReference type="Google" id="ProtNLM"/>
    </source>
</evidence>
<sequence>MRNYIKYIFFLLFFTIWVSFSFAQFIYFPYYGKNKVLYEKFDWKHYKTDHFEVYYYKEDIQVLKKIAELAESAYQRISQDIKHSLSAPVPLLFFETFTDLQQTNLLQVPEGLMGVAEPLLYRIAIQGDMAIDEIQDLIAHELTHIFEFDLLWGSPGGVLYHLSQPPGWVMEGFSEYNTHNWSPWSALIVRDAVLNDRIPELNKRGQLFSRYPLPRNPNYEFGHAIFEFIEH</sequence>
<comment type="caution">
    <text evidence="1">The sequence shown here is derived from an EMBL/GenBank/DDBJ whole genome shotgun (WGS) entry which is preliminary data.</text>
</comment>
<protein>
    <recommendedName>
        <fullName evidence="2">Peptidase MA-like domain-containing protein</fullName>
    </recommendedName>
</protein>
<organism evidence="1">
    <name type="scientific">marine sediment metagenome</name>
    <dbReference type="NCBI Taxonomy" id="412755"/>
    <lineage>
        <taxon>unclassified sequences</taxon>
        <taxon>metagenomes</taxon>
        <taxon>ecological metagenomes</taxon>
    </lineage>
</organism>
<evidence type="ECO:0000313" key="1">
    <source>
        <dbReference type="EMBL" id="GAG25268.1"/>
    </source>
</evidence>
<gene>
    <name evidence="1" type="ORF">S01H1_55434</name>
</gene>
<dbReference type="EMBL" id="BARS01036034">
    <property type="protein sequence ID" value="GAG25268.1"/>
    <property type="molecule type" value="Genomic_DNA"/>
</dbReference>
<reference evidence="1" key="1">
    <citation type="journal article" date="2014" name="Front. Microbiol.">
        <title>High frequency of phylogenetically diverse reductive dehalogenase-homologous genes in deep subseafloor sedimentary metagenomes.</title>
        <authorList>
            <person name="Kawai M."/>
            <person name="Futagami T."/>
            <person name="Toyoda A."/>
            <person name="Takaki Y."/>
            <person name="Nishi S."/>
            <person name="Hori S."/>
            <person name="Arai W."/>
            <person name="Tsubouchi T."/>
            <person name="Morono Y."/>
            <person name="Uchiyama I."/>
            <person name="Ito T."/>
            <person name="Fujiyama A."/>
            <person name="Inagaki F."/>
            <person name="Takami H."/>
        </authorList>
    </citation>
    <scope>NUCLEOTIDE SEQUENCE</scope>
    <source>
        <strain evidence="1">Expedition CK06-06</strain>
    </source>
</reference>
<feature type="non-terminal residue" evidence="1">
    <location>
        <position position="231"/>
    </location>
</feature>
<accession>X0WL82</accession>